<dbReference type="GO" id="GO:0046983">
    <property type="term" value="F:protein dimerization activity"/>
    <property type="evidence" value="ECO:0007669"/>
    <property type="project" value="InterPro"/>
</dbReference>
<dbReference type="InterPro" id="IPR045847">
    <property type="entry name" value="AIG1-like"/>
</dbReference>
<sequence length="339" mass="37980">MKRGPRFISNPNYRYGLVIREYIGLATNDHPSFRLQLSVLNITKTTSVQRAAVTGLSSKPHPYCIMLSQDPQLHGTCSFNSCYSLPFQKGATERRTLLPHGFTAPDVVSLSEQVMQSMQSYPTSGTMERIYPQWLPPTIKNYSPISSLPRKEPKLYAALKHRLAEQNRRNRISGQYATLRAILPSLSKTDKRKHKKAFVLAETIRRVKELKKLVSEKTAANRGVKECGIPSGANRLSLENCGGVEGMVKAVMSCEDRQDIMAELGKALKTVKMKVVRAEMVTVGGRNKFVLWMQGPKEGPAAGGVKRALDAVMRKPSWVARKPRTDWHTRLPTPNRYGC</sequence>
<dbReference type="Pfam" id="PF00010">
    <property type="entry name" value="HLH"/>
    <property type="match status" value="1"/>
</dbReference>
<dbReference type="AlphaFoldDB" id="A0AAV6NA56"/>
<keyword evidence="3" id="KW-0238">DNA-binding</keyword>
<evidence type="ECO:0000256" key="4">
    <source>
        <dbReference type="ARBA" id="ARBA00023163"/>
    </source>
</evidence>
<keyword evidence="4" id="KW-0804">Transcription</keyword>
<dbReference type="SMART" id="SM00353">
    <property type="entry name" value="HLH"/>
    <property type="match status" value="1"/>
</dbReference>
<dbReference type="PANTHER" id="PTHR45844:SF17">
    <property type="entry name" value="TRANSCRIPTION FACTOR BHLH131"/>
    <property type="match status" value="1"/>
</dbReference>
<gene>
    <name evidence="7" type="primary">BHLH131</name>
    <name evidence="7" type="ORF">SDJN03_11454</name>
</gene>
<evidence type="ECO:0000259" key="6">
    <source>
        <dbReference type="PROSITE" id="PS50888"/>
    </source>
</evidence>
<name>A0AAV6NA56_9ROSI</name>
<evidence type="ECO:0000313" key="8">
    <source>
        <dbReference type="Proteomes" id="UP000685013"/>
    </source>
</evidence>
<reference evidence="7 8" key="1">
    <citation type="journal article" date="2021" name="Hortic Res">
        <title>The domestication of Cucurbita argyrosperma as revealed by the genome of its wild relative.</title>
        <authorList>
            <person name="Barrera-Redondo J."/>
            <person name="Sanchez-de la Vega G."/>
            <person name="Aguirre-Liguori J.A."/>
            <person name="Castellanos-Morales G."/>
            <person name="Gutierrez-Guerrero Y.T."/>
            <person name="Aguirre-Dugua X."/>
            <person name="Aguirre-Planter E."/>
            <person name="Tenaillon M.I."/>
            <person name="Lira-Saade R."/>
            <person name="Eguiarte L.E."/>
        </authorList>
    </citation>
    <scope>NUCLEOTIDE SEQUENCE [LARGE SCALE GENOMIC DNA]</scope>
    <source>
        <strain evidence="7">JBR-2021</strain>
    </source>
</reference>
<dbReference type="EMBL" id="JAGKQH010000007">
    <property type="protein sequence ID" value="KAG6594901.1"/>
    <property type="molecule type" value="Genomic_DNA"/>
</dbReference>
<evidence type="ECO:0000256" key="2">
    <source>
        <dbReference type="ARBA" id="ARBA00023015"/>
    </source>
</evidence>
<comment type="subcellular location">
    <subcellularLocation>
        <location evidence="1">Nucleus</location>
    </subcellularLocation>
</comment>
<dbReference type="InterPro" id="IPR011598">
    <property type="entry name" value="bHLH_dom"/>
</dbReference>
<evidence type="ECO:0000256" key="3">
    <source>
        <dbReference type="ARBA" id="ARBA00023125"/>
    </source>
</evidence>
<organism evidence="7 8">
    <name type="scientific">Cucurbita argyrosperma subsp. sororia</name>
    <dbReference type="NCBI Taxonomy" id="37648"/>
    <lineage>
        <taxon>Eukaryota</taxon>
        <taxon>Viridiplantae</taxon>
        <taxon>Streptophyta</taxon>
        <taxon>Embryophyta</taxon>
        <taxon>Tracheophyta</taxon>
        <taxon>Spermatophyta</taxon>
        <taxon>Magnoliopsida</taxon>
        <taxon>eudicotyledons</taxon>
        <taxon>Gunneridae</taxon>
        <taxon>Pentapetalae</taxon>
        <taxon>rosids</taxon>
        <taxon>fabids</taxon>
        <taxon>Cucurbitales</taxon>
        <taxon>Cucurbitaceae</taxon>
        <taxon>Cucurbiteae</taxon>
        <taxon>Cucurbita</taxon>
    </lineage>
</organism>
<dbReference type="GO" id="GO:0003677">
    <property type="term" value="F:DNA binding"/>
    <property type="evidence" value="ECO:0007669"/>
    <property type="project" value="UniProtKB-KW"/>
</dbReference>
<keyword evidence="5" id="KW-0539">Nucleus</keyword>
<proteinExistence type="predicted"/>
<evidence type="ECO:0000256" key="5">
    <source>
        <dbReference type="ARBA" id="ARBA00023242"/>
    </source>
</evidence>
<feature type="domain" description="BHLH" evidence="6">
    <location>
        <begin position="156"/>
        <end position="210"/>
    </location>
</feature>
<dbReference type="PANTHER" id="PTHR45844">
    <property type="entry name" value="TRANSCRIPTION FACTOR BHLH30"/>
    <property type="match status" value="1"/>
</dbReference>
<comment type="caution">
    <text evidence="7">The sequence shown here is derived from an EMBL/GenBank/DDBJ whole genome shotgun (WGS) entry which is preliminary data.</text>
</comment>
<dbReference type="GO" id="GO:0003700">
    <property type="term" value="F:DNA-binding transcription factor activity"/>
    <property type="evidence" value="ECO:0007669"/>
    <property type="project" value="InterPro"/>
</dbReference>
<keyword evidence="2" id="KW-0805">Transcription regulation</keyword>
<dbReference type="PROSITE" id="PS50888">
    <property type="entry name" value="BHLH"/>
    <property type="match status" value="1"/>
</dbReference>
<accession>A0AAV6NA56</accession>
<evidence type="ECO:0000313" key="7">
    <source>
        <dbReference type="EMBL" id="KAG6594901.1"/>
    </source>
</evidence>
<protein>
    <submittedName>
        <fullName evidence="7">Transcription factor basic helix-loop-helix 131</fullName>
    </submittedName>
</protein>
<dbReference type="Proteomes" id="UP000685013">
    <property type="component" value="Chromosome 7"/>
</dbReference>
<dbReference type="GO" id="GO:0005634">
    <property type="term" value="C:nucleus"/>
    <property type="evidence" value="ECO:0007669"/>
    <property type="project" value="UniProtKB-SubCell"/>
</dbReference>
<evidence type="ECO:0000256" key="1">
    <source>
        <dbReference type="ARBA" id="ARBA00004123"/>
    </source>
</evidence>
<feature type="non-terminal residue" evidence="7">
    <location>
        <position position="1"/>
    </location>
</feature>
<keyword evidence="8" id="KW-1185">Reference proteome</keyword>